<dbReference type="EMBL" id="LLXL01000389">
    <property type="protein sequence ID" value="PKK73173.1"/>
    <property type="molecule type" value="Genomic_DNA"/>
</dbReference>
<proteinExistence type="predicted"/>
<name>A0A2N1NH31_9GLOM</name>
<protein>
    <submittedName>
        <fullName evidence="1">Uncharacterized protein</fullName>
    </submittedName>
</protein>
<gene>
    <name evidence="1" type="ORF">RhiirC2_350959</name>
</gene>
<comment type="caution">
    <text evidence="1">The sequence shown here is derived from an EMBL/GenBank/DDBJ whole genome shotgun (WGS) entry which is preliminary data.</text>
</comment>
<dbReference type="Proteomes" id="UP000233469">
    <property type="component" value="Unassembled WGS sequence"/>
</dbReference>
<accession>A0A2N1NH31</accession>
<reference evidence="1 2" key="1">
    <citation type="submission" date="2016-04" db="EMBL/GenBank/DDBJ databases">
        <title>Genome analyses suggest a sexual origin of heterokaryosis in a supposedly ancient asexual fungus.</title>
        <authorList>
            <person name="Ropars J."/>
            <person name="Sedzielewska K."/>
            <person name="Noel J."/>
            <person name="Charron P."/>
            <person name="Farinelli L."/>
            <person name="Marton T."/>
            <person name="Kruger M."/>
            <person name="Pelin A."/>
            <person name="Brachmann A."/>
            <person name="Corradi N."/>
        </authorList>
    </citation>
    <scope>NUCLEOTIDE SEQUENCE [LARGE SCALE GENOMIC DNA]</scope>
    <source>
        <strain evidence="1 2">C2</strain>
    </source>
</reference>
<evidence type="ECO:0000313" key="1">
    <source>
        <dbReference type="EMBL" id="PKK73173.1"/>
    </source>
</evidence>
<evidence type="ECO:0000313" key="2">
    <source>
        <dbReference type="Proteomes" id="UP000233469"/>
    </source>
</evidence>
<organism evidence="1 2">
    <name type="scientific">Rhizophagus irregularis</name>
    <dbReference type="NCBI Taxonomy" id="588596"/>
    <lineage>
        <taxon>Eukaryota</taxon>
        <taxon>Fungi</taxon>
        <taxon>Fungi incertae sedis</taxon>
        <taxon>Mucoromycota</taxon>
        <taxon>Glomeromycotina</taxon>
        <taxon>Glomeromycetes</taxon>
        <taxon>Glomerales</taxon>
        <taxon>Glomeraceae</taxon>
        <taxon>Rhizophagus</taxon>
    </lineage>
</organism>
<sequence length="59" mass="7199">MFTKSCHSCHYTLYELRNACISLTFFLSPGIPNMITWWLHHQDFSRIKLDCQFYFLFFV</sequence>
<dbReference type="AlphaFoldDB" id="A0A2N1NH31"/>
<reference evidence="1 2" key="2">
    <citation type="submission" date="2017-10" db="EMBL/GenBank/DDBJ databases">
        <title>Extensive intraspecific genome diversity in a model arbuscular mycorrhizal fungus.</title>
        <authorList>
            <person name="Chen E.C.H."/>
            <person name="Morin E."/>
            <person name="Baudet D."/>
            <person name="Noel J."/>
            <person name="Ndikumana S."/>
            <person name="Charron P."/>
            <person name="St-Onge C."/>
            <person name="Giorgi J."/>
            <person name="Grigoriev I.V."/>
            <person name="Roux C."/>
            <person name="Martin F.M."/>
            <person name="Corradi N."/>
        </authorList>
    </citation>
    <scope>NUCLEOTIDE SEQUENCE [LARGE SCALE GENOMIC DNA]</scope>
    <source>
        <strain evidence="1 2">C2</strain>
    </source>
</reference>